<name>T0ZDJ4_9ZZZZ</name>
<dbReference type="InterPro" id="IPR036188">
    <property type="entry name" value="FAD/NAD-bd_sf"/>
</dbReference>
<dbReference type="EMBL" id="AUZY01013040">
    <property type="protein sequence ID" value="EQD26874.1"/>
    <property type="molecule type" value="Genomic_DNA"/>
</dbReference>
<accession>T0ZDJ4</accession>
<proteinExistence type="predicted"/>
<sequence length="69" mass="7212">MTRTTSAASRGADYDAVIVGSGVNSLVAGAILARGGWRVCVLERNPELGGAIRTDEITEPGFTHDVYSC</sequence>
<dbReference type="AlphaFoldDB" id="T0ZDJ4"/>
<dbReference type="PANTHER" id="PTHR10668">
    <property type="entry name" value="PHYTOENE DEHYDROGENASE"/>
    <property type="match status" value="1"/>
</dbReference>
<evidence type="ECO:0000313" key="1">
    <source>
        <dbReference type="EMBL" id="EQD26874.1"/>
    </source>
</evidence>
<reference evidence="1" key="2">
    <citation type="journal article" date="2014" name="ISME J.">
        <title>Microbial stratification in low pH oxic and suboxic macroscopic growths along an acid mine drainage.</title>
        <authorList>
            <person name="Mendez-Garcia C."/>
            <person name="Mesa V."/>
            <person name="Sprenger R.R."/>
            <person name="Richter M."/>
            <person name="Diez M.S."/>
            <person name="Solano J."/>
            <person name="Bargiela R."/>
            <person name="Golyshina O.V."/>
            <person name="Manteca A."/>
            <person name="Ramos J.L."/>
            <person name="Gallego J.R."/>
            <person name="Llorente I."/>
            <person name="Martins Dos Santos V.A."/>
            <person name="Jensen O.N."/>
            <person name="Pelaez A.I."/>
            <person name="Sanchez J."/>
            <person name="Ferrer M."/>
        </authorList>
    </citation>
    <scope>NUCLEOTIDE SEQUENCE</scope>
</reference>
<dbReference type="PANTHER" id="PTHR10668:SF105">
    <property type="entry name" value="DEHYDROGENASE-RELATED"/>
    <property type="match status" value="1"/>
</dbReference>
<dbReference type="SUPFAM" id="SSF51905">
    <property type="entry name" value="FAD/NAD(P)-binding domain"/>
    <property type="match status" value="1"/>
</dbReference>
<dbReference type="Gene3D" id="3.50.50.60">
    <property type="entry name" value="FAD/NAD(P)-binding domain"/>
    <property type="match status" value="1"/>
</dbReference>
<protein>
    <submittedName>
        <fullName evidence="1">MoxT</fullName>
    </submittedName>
</protein>
<gene>
    <name evidence="1" type="ORF">B1B_19416</name>
</gene>
<organism evidence="1">
    <name type="scientific">mine drainage metagenome</name>
    <dbReference type="NCBI Taxonomy" id="410659"/>
    <lineage>
        <taxon>unclassified sequences</taxon>
        <taxon>metagenomes</taxon>
        <taxon>ecological metagenomes</taxon>
    </lineage>
</organism>
<feature type="non-terminal residue" evidence="1">
    <location>
        <position position="69"/>
    </location>
</feature>
<comment type="caution">
    <text evidence="1">The sequence shown here is derived from an EMBL/GenBank/DDBJ whole genome shotgun (WGS) entry which is preliminary data.</text>
</comment>
<dbReference type="Pfam" id="PF13450">
    <property type="entry name" value="NAD_binding_8"/>
    <property type="match status" value="1"/>
</dbReference>
<reference evidence="1" key="1">
    <citation type="submission" date="2013-08" db="EMBL/GenBank/DDBJ databases">
        <authorList>
            <person name="Mendez C."/>
            <person name="Richter M."/>
            <person name="Ferrer M."/>
            <person name="Sanchez J."/>
        </authorList>
    </citation>
    <scope>NUCLEOTIDE SEQUENCE</scope>
</reference>